<gene>
    <name evidence="2" type="ORF">AWM70_04595</name>
</gene>
<evidence type="ECO:0000256" key="1">
    <source>
        <dbReference type="SAM" id="Coils"/>
    </source>
</evidence>
<dbReference type="Proteomes" id="UP000092573">
    <property type="component" value="Chromosome"/>
</dbReference>
<dbReference type="STRING" id="1462996.AWM70_04595"/>
<reference evidence="2 3" key="1">
    <citation type="submission" date="2016-01" db="EMBL/GenBank/DDBJ databases">
        <title>Complete Genome Sequence of Paenibacillus yonginensis DCY84, a novel Plant Growth-Promoting Bacteria with Elicitation of Induced Systemic Resistance.</title>
        <authorList>
            <person name="Kim Y.J."/>
            <person name="Yang D.C."/>
            <person name="Sukweenadhi J."/>
        </authorList>
    </citation>
    <scope>NUCLEOTIDE SEQUENCE [LARGE SCALE GENOMIC DNA]</scope>
    <source>
        <strain evidence="2 3">DCY84</strain>
    </source>
</reference>
<keyword evidence="1" id="KW-0175">Coiled coil</keyword>
<accession>A0A1B1MXN7</accession>
<dbReference type="RefSeq" id="WP_068694544.1">
    <property type="nucleotide sequence ID" value="NZ_CP014167.1"/>
</dbReference>
<feature type="coiled-coil region" evidence="1">
    <location>
        <begin position="4"/>
        <end position="31"/>
    </location>
</feature>
<dbReference type="KEGG" id="pyg:AWM70_04595"/>
<sequence length="66" mass="7826">MRTEQQIKSKINELAMQKKRLEDRLAQLQPDQESQRPSLQSQLERLDDMILMLEWVLNAPSGSYHM</sequence>
<name>A0A1B1MXN7_9BACL</name>
<proteinExistence type="predicted"/>
<dbReference type="AlphaFoldDB" id="A0A1B1MXN7"/>
<dbReference type="OrthoDB" id="2647092at2"/>
<keyword evidence="3" id="KW-1185">Reference proteome</keyword>
<evidence type="ECO:0000313" key="2">
    <source>
        <dbReference type="EMBL" id="ANS73935.1"/>
    </source>
</evidence>
<dbReference type="EMBL" id="CP014167">
    <property type="protein sequence ID" value="ANS73935.1"/>
    <property type="molecule type" value="Genomic_DNA"/>
</dbReference>
<evidence type="ECO:0000313" key="3">
    <source>
        <dbReference type="Proteomes" id="UP000092573"/>
    </source>
</evidence>
<protein>
    <submittedName>
        <fullName evidence="2">Uncharacterized protein</fullName>
    </submittedName>
</protein>
<organism evidence="2 3">
    <name type="scientific">Paenibacillus yonginensis</name>
    <dbReference type="NCBI Taxonomy" id="1462996"/>
    <lineage>
        <taxon>Bacteria</taxon>
        <taxon>Bacillati</taxon>
        <taxon>Bacillota</taxon>
        <taxon>Bacilli</taxon>
        <taxon>Bacillales</taxon>
        <taxon>Paenibacillaceae</taxon>
        <taxon>Paenibacillus</taxon>
    </lineage>
</organism>